<proteinExistence type="predicted"/>
<gene>
    <name evidence="2" type="ORF">OCBIM_22008702mg</name>
</gene>
<dbReference type="EMBL" id="KQ426738">
    <property type="protein sequence ID" value="KOF67891.1"/>
    <property type="molecule type" value="Genomic_DNA"/>
</dbReference>
<keyword evidence="1" id="KW-1133">Transmembrane helix</keyword>
<evidence type="ECO:0000313" key="2">
    <source>
        <dbReference type="EMBL" id="KOF67891.1"/>
    </source>
</evidence>
<keyword evidence="1" id="KW-0812">Transmembrane</keyword>
<dbReference type="AlphaFoldDB" id="A0A0L8FT65"/>
<accession>A0A0L8FT65</accession>
<keyword evidence="1" id="KW-0472">Membrane</keyword>
<organism evidence="2">
    <name type="scientific">Octopus bimaculoides</name>
    <name type="common">California two-spotted octopus</name>
    <dbReference type="NCBI Taxonomy" id="37653"/>
    <lineage>
        <taxon>Eukaryota</taxon>
        <taxon>Metazoa</taxon>
        <taxon>Spiralia</taxon>
        <taxon>Lophotrochozoa</taxon>
        <taxon>Mollusca</taxon>
        <taxon>Cephalopoda</taxon>
        <taxon>Coleoidea</taxon>
        <taxon>Octopodiformes</taxon>
        <taxon>Octopoda</taxon>
        <taxon>Incirrata</taxon>
        <taxon>Octopodidae</taxon>
        <taxon>Octopus</taxon>
    </lineage>
</organism>
<protein>
    <submittedName>
        <fullName evidence="2">Uncharacterized protein</fullName>
    </submittedName>
</protein>
<sequence length="66" mass="7754">MTMKFSQDAFGEIKKVQQVNGDRIFLKEIIRSLSPFLLLIIASLSLKRCRRSYNHRNYTDGDDDFL</sequence>
<reference evidence="2" key="1">
    <citation type="submission" date="2015-07" db="EMBL/GenBank/DDBJ databases">
        <title>MeaNS - Measles Nucleotide Surveillance Program.</title>
        <authorList>
            <person name="Tran T."/>
            <person name="Druce J."/>
        </authorList>
    </citation>
    <scope>NUCLEOTIDE SEQUENCE</scope>
    <source>
        <strain evidence="2">UCB-OBI-ISO-001</strain>
        <tissue evidence="2">Gonad</tissue>
    </source>
</reference>
<evidence type="ECO:0000256" key="1">
    <source>
        <dbReference type="SAM" id="Phobius"/>
    </source>
</evidence>
<feature type="transmembrane region" description="Helical" evidence="1">
    <location>
        <begin position="29"/>
        <end position="46"/>
    </location>
</feature>
<name>A0A0L8FT65_OCTBM</name>